<dbReference type="PROSITE" id="PS01360">
    <property type="entry name" value="ZF_MYND_1"/>
    <property type="match status" value="1"/>
</dbReference>
<organism evidence="6 7">
    <name type="scientific">Mycena metata</name>
    <dbReference type="NCBI Taxonomy" id="1033252"/>
    <lineage>
        <taxon>Eukaryota</taxon>
        <taxon>Fungi</taxon>
        <taxon>Dikarya</taxon>
        <taxon>Basidiomycota</taxon>
        <taxon>Agaricomycotina</taxon>
        <taxon>Agaricomycetes</taxon>
        <taxon>Agaricomycetidae</taxon>
        <taxon>Agaricales</taxon>
        <taxon>Marasmiineae</taxon>
        <taxon>Mycenaceae</taxon>
        <taxon>Mycena</taxon>
    </lineage>
</organism>
<dbReference type="Pfam" id="PF01753">
    <property type="entry name" value="zf-MYND"/>
    <property type="match status" value="1"/>
</dbReference>
<comment type="caution">
    <text evidence="6">The sequence shown here is derived from an EMBL/GenBank/DDBJ whole genome shotgun (WGS) entry which is preliminary data.</text>
</comment>
<name>A0AAD7IZV7_9AGAR</name>
<dbReference type="AlphaFoldDB" id="A0AAD7IZV7"/>
<sequence>MPSDVLDAILLWAIEPGHGQIFALIDSLARFWEPFAVALFQRPSVFSLATQHLERAIDTFPGGVAGTNDHKHWAQSVNGIATFFGRVSLVNGWDFVAIMKPLVVQMNSIEARMSPILERLGPVVMEATLKWFELCHRLAMAIAVSEHHHMPLPDMYRGQYDGLYVAAFKQIWEARNRNRCMHPGCTGSMESRSAVCARCGVVRYCSRECQRASWKGEHKVLCGQIYALRVGLKMTDATSWEALVLDSKSPRSSVQLMDVIRPHAPDLDTDLVTAIVFGLAHLSSQLAANHSLN</sequence>
<keyword evidence="7" id="KW-1185">Reference proteome</keyword>
<evidence type="ECO:0000256" key="1">
    <source>
        <dbReference type="ARBA" id="ARBA00022723"/>
    </source>
</evidence>
<dbReference type="SUPFAM" id="SSF144232">
    <property type="entry name" value="HIT/MYND zinc finger-like"/>
    <property type="match status" value="1"/>
</dbReference>
<evidence type="ECO:0000256" key="4">
    <source>
        <dbReference type="PROSITE-ProRule" id="PRU00134"/>
    </source>
</evidence>
<dbReference type="EMBL" id="JARKIB010000053">
    <property type="protein sequence ID" value="KAJ7754090.1"/>
    <property type="molecule type" value="Genomic_DNA"/>
</dbReference>
<keyword evidence="3" id="KW-0862">Zinc</keyword>
<dbReference type="GO" id="GO:0008270">
    <property type="term" value="F:zinc ion binding"/>
    <property type="evidence" value="ECO:0007669"/>
    <property type="project" value="UniProtKB-KW"/>
</dbReference>
<keyword evidence="2 4" id="KW-0863">Zinc-finger</keyword>
<dbReference type="Proteomes" id="UP001215598">
    <property type="component" value="Unassembled WGS sequence"/>
</dbReference>
<keyword evidence="1" id="KW-0479">Metal-binding</keyword>
<accession>A0AAD7IZV7</accession>
<gene>
    <name evidence="6" type="ORF">B0H16DRAFT_1690640</name>
</gene>
<reference evidence="6" key="1">
    <citation type="submission" date="2023-03" db="EMBL/GenBank/DDBJ databases">
        <title>Massive genome expansion in bonnet fungi (Mycena s.s.) driven by repeated elements and novel gene families across ecological guilds.</title>
        <authorList>
            <consortium name="Lawrence Berkeley National Laboratory"/>
            <person name="Harder C.B."/>
            <person name="Miyauchi S."/>
            <person name="Viragh M."/>
            <person name="Kuo A."/>
            <person name="Thoen E."/>
            <person name="Andreopoulos B."/>
            <person name="Lu D."/>
            <person name="Skrede I."/>
            <person name="Drula E."/>
            <person name="Henrissat B."/>
            <person name="Morin E."/>
            <person name="Kohler A."/>
            <person name="Barry K."/>
            <person name="LaButti K."/>
            <person name="Morin E."/>
            <person name="Salamov A."/>
            <person name="Lipzen A."/>
            <person name="Mereny Z."/>
            <person name="Hegedus B."/>
            <person name="Baldrian P."/>
            <person name="Stursova M."/>
            <person name="Weitz H."/>
            <person name="Taylor A."/>
            <person name="Grigoriev I.V."/>
            <person name="Nagy L.G."/>
            <person name="Martin F."/>
            <person name="Kauserud H."/>
        </authorList>
    </citation>
    <scope>NUCLEOTIDE SEQUENCE</scope>
    <source>
        <strain evidence="6">CBHHK182m</strain>
    </source>
</reference>
<evidence type="ECO:0000259" key="5">
    <source>
        <dbReference type="PROSITE" id="PS50865"/>
    </source>
</evidence>
<dbReference type="InterPro" id="IPR002893">
    <property type="entry name" value="Znf_MYND"/>
</dbReference>
<feature type="domain" description="MYND-type" evidence="5">
    <location>
        <begin position="180"/>
        <end position="222"/>
    </location>
</feature>
<proteinExistence type="predicted"/>
<protein>
    <recommendedName>
        <fullName evidence="5">MYND-type domain-containing protein</fullName>
    </recommendedName>
</protein>
<evidence type="ECO:0000313" key="7">
    <source>
        <dbReference type="Proteomes" id="UP001215598"/>
    </source>
</evidence>
<evidence type="ECO:0000256" key="2">
    <source>
        <dbReference type="ARBA" id="ARBA00022771"/>
    </source>
</evidence>
<evidence type="ECO:0000313" key="6">
    <source>
        <dbReference type="EMBL" id="KAJ7754090.1"/>
    </source>
</evidence>
<dbReference type="PROSITE" id="PS50865">
    <property type="entry name" value="ZF_MYND_2"/>
    <property type="match status" value="1"/>
</dbReference>
<evidence type="ECO:0000256" key="3">
    <source>
        <dbReference type="ARBA" id="ARBA00022833"/>
    </source>
</evidence>
<dbReference type="Gene3D" id="6.10.140.2220">
    <property type="match status" value="1"/>
</dbReference>